<organism evidence="1 2">
    <name type="scientific">Rhizobium sophoriradicis</name>
    <dbReference type="NCBI Taxonomy" id="1535245"/>
    <lineage>
        <taxon>Bacteria</taxon>
        <taxon>Pseudomonadati</taxon>
        <taxon>Pseudomonadota</taxon>
        <taxon>Alphaproteobacteria</taxon>
        <taxon>Hyphomicrobiales</taxon>
        <taxon>Rhizobiaceae</taxon>
        <taxon>Rhizobium/Agrobacterium group</taxon>
        <taxon>Rhizobium</taxon>
    </lineage>
</organism>
<dbReference type="SUPFAM" id="SSF55486">
    <property type="entry name" value="Metalloproteases ('zincins'), catalytic domain"/>
    <property type="match status" value="1"/>
</dbReference>
<dbReference type="RefSeq" id="WP_096762905.1">
    <property type="nucleotide sequence ID" value="NZ_NXDM01000010.1"/>
</dbReference>
<keyword evidence="2" id="KW-1185">Reference proteome</keyword>
<proteinExistence type="predicted"/>
<accession>A0A2A5KV78</accession>
<reference evidence="1 2" key="1">
    <citation type="submission" date="2017-09" db="EMBL/GenBank/DDBJ databases">
        <title>Comparative genomics of rhizobia isolated from Phaseolus vulgaris in China.</title>
        <authorList>
            <person name="Tong W."/>
        </authorList>
    </citation>
    <scope>NUCLEOTIDE SEQUENCE [LARGE SCALE GENOMIC DNA]</scope>
    <source>
        <strain evidence="1 2">L101</strain>
    </source>
</reference>
<evidence type="ECO:0000313" key="1">
    <source>
        <dbReference type="EMBL" id="PCK80913.1"/>
    </source>
</evidence>
<dbReference type="EMBL" id="NXDM01000010">
    <property type="protein sequence ID" value="PCK80913.1"/>
    <property type="molecule type" value="Genomic_DNA"/>
</dbReference>
<protein>
    <recommendedName>
        <fullName evidence="3">Peptidase M4 C-terminal domain-containing protein</fullName>
    </recommendedName>
</protein>
<comment type="caution">
    <text evidence="1">The sequence shown here is derived from an EMBL/GenBank/DDBJ whole genome shotgun (WGS) entry which is preliminary data.</text>
</comment>
<evidence type="ECO:0000313" key="2">
    <source>
        <dbReference type="Proteomes" id="UP000218807"/>
    </source>
</evidence>
<dbReference type="Proteomes" id="UP000218807">
    <property type="component" value="Unassembled WGS sequence"/>
</dbReference>
<name>A0A2A5KV78_9HYPH</name>
<dbReference type="AlphaFoldDB" id="A0A2A5KV78"/>
<sequence length="406" mass="44724">MGAALDAITHNEGAGQGAAAERPLGTRFLVFPQPSFIPGYEKPEVVWIGPSAGPILAGPSDARIYVANPLEAKSPYAAPYIPPYPGLLQPPAEPGPDGHFDHIGPGAPGFLATHSYACTRRVLDICESYLGRSIVWFFQPTLERLEIVPRIPHWQNAQSGFGFLELGESEEHGRASCFALNFDAVAHEMGHLILLSELGILESDGSRCDFFAYHEAIADFISLLGLLHFDTALDRLLRRTGGNLLLHNELDKFAELSDEKQVRSLNNSLRIGDVSREVHDRSKPFAAGLFDCLVEVYQSLLFEHGVSDLDPRRFSDLRQQMAPALIEEALHGSPASYELMHFAAKAALQEARDIIGEALIRSWTYLDPDSLTFETAALAFLEAASRGRGISYLDQLDDCMRWRGIL</sequence>
<evidence type="ECO:0008006" key="3">
    <source>
        <dbReference type="Google" id="ProtNLM"/>
    </source>
</evidence>
<gene>
    <name evidence="1" type="ORF">CPT34_12170</name>
</gene>